<accession>A0ABR2U729</accession>
<comment type="caution">
    <text evidence="1">The sequence shown here is derived from an EMBL/GenBank/DDBJ whole genome shotgun (WGS) entry which is preliminary data.</text>
</comment>
<name>A0ABR2U729_9ROSI</name>
<sequence length="92" mass="10342">MIRNGGGLMRQDIIENKVQVGNFGNMMGEEYSSCRCLDSVDKGPTYDVRWHMGHACMHVFCLPAMPFAYQIKIMTMVMDGNVGILLPFDHLG</sequence>
<gene>
    <name evidence="1" type="ORF">V6N11_059302</name>
</gene>
<evidence type="ECO:0000313" key="2">
    <source>
        <dbReference type="Proteomes" id="UP001396334"/>
    </source>
</evidence>
<protein>
    <submittedName>
        <fullName evidence="1">Uncharacterized protein</fullName>
    </submittedName>
</protein>
<dbReference type="EMBL" id="JBBPBN010000002">
    <property type="protein sequence ID" value="KAK9045422.1"/>
    <property type="molecule type" value="Genomic_DNA"/>
</dbReference>
<reference evidence="1 2" key="1">
    <citation type="journal article" date="2024" name="G3 (Bethesda)">
        <title>Genome assembly of Hibiscus sabdariffa L. provides insights into metabolisms of medicinal natural products.</title>
        <authorList>
            <person name="Kim T."/>
        </authorList>
    </citation>
    <scope>NUCLEOTIDE SEQUENCE [LARGE SCALE GENOMIC DNA]</scope>
    <source>
        <strain evidence="1">TK-2024</strain>
        <tissue evidence="1">Old leaves</tissue>
    </source>
</reference>
<proteinExistence type="predicted"/>
<dbReference type="Proteomes" id="UP001396334">
    <property type="component" value="Unassembled WGS sequence"/>
</dbReference>
<keyword evidence="2" id="KW-1185">Reference proteome</keyword>
<evidence type="ECO:0000313" key="1">
    <source>
        <dbReference type="EMBL" id="KAK9045422.1"/>
    </source>
</evidence>
<organism evidence="1 2">
    <name type="scientific">Hibiscus sabdariffa</name>
    <name type="common">roselle</name>
    <dbReference type="NCBI Taxonomy" id="183260"/>
    <lineage>
        <taxon>Eukaryota</taxon>
        <taxon>Viridiplantae</taxon>
        <taxon>Streptophyta</taxon>
        <taxon>Embryophyta</taxon>
        <taxon>Tracheophyta</taxon>
        <taxon>Spermatophyta</taxon>
        <taxon>Magnoliopsida</taxon>
        <taxon>eudicotyledons</taxon>
        <taxon>Gunneridae</taxon>
        <taxon>Pentapetalae</taxon>
        <taxon>rosids</taxon>
        <taxon>malvids</taxon>
        <taxon>Malvales</taxon>
        <taxon>Malvaceae</taxon>
        <taxon>Malvoideae</taxon>
        <taxon>Hibiscus</taxon>
    </lineage>
</organism>